<dbReference type="AlphaFoldDB" id="A0A176S215"/>
<name>A0A176S215_9GAMM</name>
<feature type="non-terminal residue" evidence="1">
    <location>
        <position position="1"/>
    </location>
</feature>
<dbReference type="PATRIC" id="fig|1003181.4.peg.2930"/>
<comment type="caution">
    <text evidence="1">The sequence shown here is derived from an EMBL/GenBank/DDBJ whole genome shotgun (WGS) entry which is preliminary data.</text>
</comment>
<accession>A0A176S215</accession>
<sequence>LVLVTEFGGERILEELEDDPLPRIC</sequence>
<evidence type="ECO:0000313" key="2">
    <source>
        <dbReference type="Proteomes" id="UP000076962"/>
    </source>
</evidence>
<dbReference type="Proteomes" id="UP000076962">
    <property type="component" value="Unassembled WGS sequence"/>
</dbReference>
<organism evidence="1 2">
    <name type="scientific">Candidatus Thiomargarita nelsonii</name>
    <dbReference type="NCBI Taxonomy" id="1003181"/>
    <lineage>
        <taxon>Bacteria</taxon>
        <taxon>Pseudomonadati</taxon>
        <taxon>Pseudomonadota</taxon>
        <taxon>Gammaproteobacteria</taxon>
        <taxon>Thiotrichales</taxon>
        <taxon>Thiotrichaceae</taxon>
        <taxon>Thiomargarita</taxon>
    </lineage>
</organism>
<proteinExistence type="predicted"/>
<keyword evidence="2" id="KW-1185">Reference proteome</keyword>
<gene>
    <name evidence="1" type="ORF">THIOM_002122</name>
</gene>
<dbReference type="EMBL" id="LUTY01001176">
    <property type="protein sequence ID" value="OAD22093.1"/>
    <property type="molecule type" value="Genomic_DNA"/>
</dbReference>
<evidence type="ECO:0008006" key="3">
    <source>
        <dbReference type="Google" id="ProtNLM"/>
    </source>
</evidence>
<reference evidence="1 2" key="1">
    <citation type="submission" date="2016-05" db="EMBL/GenBank/DDBJ databases">
        <title>Single-cell genome of chain-forming Candidatus Thiomargarita nelsonii and comparison to other large sulfur-oxidizing bacteria.</title>
        <authorList>
            <person name="Winkel M."/>
            <person name="Salman V."/>
            <person name="Woyke T."/>
            <person name="Schulz-Vogt H."/>
            <person name="Richter M."/>
            <person name="Flood B."/>
            <person name="Bailey J."/>
            <person name="Amann R."/>
            <person name="Mussmann M."/>
        </authorList>
    </citation>
    <scope>NUCLEOTIDE SEQUENCE [LARGE SCALE GENOMIC DNA]</scope>
    <source>
        <strain evidence="1 2">THI036</strain>
    </source>
</reference>
<protein>
    <recommendedName>
        <fullName evidence="3">Hydrogenase expression/formation protein HypE</fullName>
    </recommendedName>
</protein>
<evidence type="ECO:0000313" key="1">
    <source>
        <dbReference type="EMBL" id="OAD22093.1"/>
    </source>
</evidence>